<reference evidence="1" key="1">
    <citation type="journal article" date="2010" name="Environ. Microbiol.">
        <title>The metavirome of a hypersaline environment.</title>
        <authorList>
            <person name="Santos F."/>
            <person name="Yarza P."/>
            <person name="Parro V."/>
            <person name="Briones C."/>
            <person name="Anton J."/>
        </authorList>
    </citation>
    <scope>NUCLEOTIDE SEQUENCE</scope>
</reference>
<accession>D5L278</accession>
<proteinExistence type="predicted"/>
<name>D5L278_9VIRU</name>
<protein>
    <submittedName>
        <fullName evidence="1">Uncharacterized protein</fullName>
    </submittedName>
</protein>
<sequence>MASENDSFLPTLNDDADAETTIRGLIPWLENPKQCDCGEYCIATTGYVGDQAMYMDIWHCEDCENRYYRD</sequence>
<organism evidence="1">
    <name type="scientific">uncultured virus</name>
    <dbReference type="NCBI Taxonomy" id="340016"/>
    <lineage>
        <taxon>Viruses</taxon>
        <taxon>environmental samples</taxon>
    </lineage>
</organism>
<evidence type="ECO:0000313" key="1">
    <source>
        <dbReference type="EMBL" id="ADE29137.1"/>
    </source>
</evidence>
<dbReference type="EMBL" id="GU735117">
    <property type="protein sequence ID" value="ADE29137.1"/>
    <property type="molecule type" value="Genomic_DNA"/>
</dbReference>